<organism evidence="1 2">
    <name type="scientific">Algoriphagus ratkowskyi</name>
    <dbReference type="NCBI Taxonomy" id="57028"/>
    <lineage>
        <taxon>Bacteria</taxon>
        <taxon>Pseudomonadati</taxon>
        <taxon>Bacteroidota</taxon>
        <taxon>Cytophagia</taxon>
        <taxon>Cytophagales</taxon>
        <taxon>Cyclobacteriaceae</taxon>
        <taxon>Algoriphagus</taxon>
    </lineage>
</organism>
<comment type="caution">
    <text evidence="1">The sequence shown here is derived from an EMBL/GenBank/DDBJ whole genome shotgun (WGS) entry which is preliminary data.</text>
</comment>
<protein>
    <submittedName>
        <fullName evidence="1">Uncharacterized protein</fullName>
    </submittedName>
</protein>
<dbReference type="EMBL" id="QKZU01000001">
    <property type="protein sequence ID" value="PZX61016.1"/>
    <property type="molecule type" value="Genomic_DNA"/>
</dbReference>
<evidence type="ECO:0000313" key="1">
    <source>
        <dbReference type="EMBL" id="PZX61016.1"/>
    </source>
</evidence>
<name>A0A2W7RQ03_9BACT</name>
<sequence>MENYSHKPERLFYGEADPVACSILGLTLNFSLHSEIEDGLNEFFECDFHSFEKVIPL</sequence>
<reference evidence="1 2" key="1">
    <citation type="submission" date="2018-06" db="EMBL/GenBank/DDBJ databases">
        <title>Genomic Encyclopedia of Archaeal and Bacterial Type Strains, Phase II (KMG-II): from individual species to whole genera.</title>
        <authorList>
            <person name="Goeker M."/>
        </authorList>
    </citation>
    <scope>NUCLEOTIDE SEQUENCE [LARGE SCALE GENOMIC DNA]</scope>
    <source>
        <strain evidence="1 2">DSM 22686</strain>
    </source>
</reference>
<accession>A0A2W7RQ03</accession>
<dbReference type="Proteomes" id="UP000249115">
    <property type="component" value="Unassembled WGS sequence"/>
</dbReference>
<gene>
    <name evidence="1" type="ORF">LV84_00004</name>
</gene>
<evidence type="ECO:0000313" key="2">
    <source>
        <dbReference type="Proteomes" id="UP000249115"/>
    </source>
</evidence>
<proteinExistence type="predicted"/>
<dbReference type="AlphaFoldDB" id="A0A2W7RQ03"/>